<dbReference type="EMBL" id="UYRU01115342">
    <property type="protein sequence ID" value="VDN45220.1"/>
    <property type="molecule type" value="Genomic_DNA"/>
</dbReference>
<sequence length="82" mass="8923">MILLFAAQTGVSGLQSYLASNICPNGSGQDNDSRSTQRLIGILAEVFVSVYVGLAIYALYTRDCSTLYRLVSTRLNATAWSR</sequence>
<keyword evidence="3" id="KW-1185">Reference proteome</keyword>
<gene>
    <name evidence="2" type="ORF">DILT_LOCUS19550</name>
</gene>
<feature type="non-terminal residue" evidence="2">
    <location>
        <position position="82"/>
    </location>
</feature>
<evidence type="ECO:0000313" key="2">
    <source>
        <dbReference type="EMBL" id="VDN45220.1"/>
    </source>
</evidence>
<name>A0A3P7NVL6_DIBLA</name>
<protein>
    <submittedName>
        <fullName evidence="2">Uncharacterized protein</fullName>
    </submittedName>
</protein>
<organism evidence="2 3">
    <name type="scientific">Dibothriocephalus latus</name>
    <name type="common">Fish tapeworm</name>
    <name type="synonym">Diphyllobothrium latum</name>
    <dbReference type="NCBI Taxonomy" id="60516"/>
    <lineage>
        <taxon>Eukaryota</taxon>
        <taxon>Metazoa</taxon>
        <taxon>Spiralia</taxon>
        <taxon>Lophotrochozoa</taxon>
        <taxon>Platyhelminthes</taxon>
        <taxon>Cestoda</taxon>
        <taxon>Eucestoda</taxon>
        <taxon>Diphyllobothriidea</taxon>
        <taxon>Diphyllobothriidae</taxon>
        <taxon>Dibothriocephalus</taxon>
    </lineage>
</organism>
<keyword evidence="1" id="KW-0472">Membrane</keyword>
<keyword evidence="1" id="KW-0812">Transmembrane</keyword>
<feature type="transmembrane region" description="Helical" evidence="1">
    <location>
        <begin position="39"/>
        <end position="60"/>
    </location>
</feature>
<reference evidence="2 3" key="1">
    <citation type="submission" date="2018-11" db="EMBL/GenBank/DDBJ databases">
        <authorList>
            <consortium name="Pathogen Informatics"/>
        </authorList>
    </citation>
    <scope>NUCLEOTIDE SEQUENCE [LARGE SCALE GENOMIC DNA]</scope>
</reference>
<dbReference type="AlphaFoldDB" id="A0A3P7NVL6"/>
<evidence type="ECO:0000313" key="3">
    <source>
        <dbReference type="Proteomes" id="UP000281553"/>
    </source>
</evidence>
<dbReference type="Proteomes" id="UP000281553">
    <property type="component" value="Unassembled WGS sequence"/>
</dbReference>
<proteinExistence type="predicted"/>
<keyword evidence="1" id="KW-1133">Transmembrane helix</keyword>
<accession>A0A3P7NVL6</accession>
<evidence type="ECO:0000256" key="1">
    <source>
        <dbReference type="SAM" id="Phobius"/>
    </source>
</evidence>